<dbReference type="PATRIC" id="fig|1454001.3.peg.3386"/>
<dbReference type="PANTHER" id="PTHR36454">
    <property type="entry name" value="LMO2823 PROTEIN"/>
    <property type="match status" value="1"/>
</dbReference>
<dbReference type="Pfam" id="PF06245">
    <property type="entry name" value="DUF1015"/>
    <property type="match status" value="1"/>
</dbReference>
<dbReference type="PANTHER" id="PTHR36454:SF1">
    <property type="entry name" value="DUF1015 DOMAIN-CONTAINING PROTEIN"/>
    <property type="match status" value="1"/>
</dbReference>
<evidence type="ECO:0000313" key="2">
    <source>
        <dbReference type="Proteomes" id="UP000020218"/>
    </source>
</evidence>
<sequence length="416" mass="45119">MTSDSSLIRPFAGLRPRSTDAAAVAAPPYDVLSSDEARLAATGNPLSFLHVSKAEIDLPPEVDHYAPEVYARSALNFRRLIDDGVLCRDPRPCYYAYRLVMGEHVQTGLVAAASIAAYDSNRIRKHEFTRPDKEDDRVRQIEALNAQTGPVLLAHPDDAQAEELLAGATGQTPLADLTAADGIRHTLWLIDDGAAMARISAVFGAMPALYIADGHHRSAAASRVAASRRLAGRGGADSFLAVIFPARQMQILDYNRVVRDLNGLGVDAFLLAVGERYRVSPAAGPLRPECGGVCGMYLAGRWYRLQVRSELVPLSDPVRRLDVSVLAEQLLAPVLGISDLRRDTRIDFVGGMRGLGELERRVDSGEMAVAFAMYPTQMADLMAVADIGQVMPPKSTWFEPKLADGLVSLMLDRETG</sequence>
<dbReference type="EMBL" id="JFAX01000025">
    <property type="protein sequence ID" value="EXI65293.1"/>
    <property type="molecule type" value="Genomic_DNA"/>
</dbReference>
<organism evidence="1 2">
    <name type="scientific">Candidatus Accumulibacter adjunctus</name>
    <dbReference type="NCBI Taxonomy" id="1454001"/>
    <lineage>
        <taxon>Bacteria</taxon>
        <taxon>Pseudomonadati</taxon>
        <taxon>Pseudomonadota</taxon>
        <taxon>Betaproteobacteria</taxon>
        <taxon>Candidatus Accumulibacter</taxon>
    </lineage>
</organism>
<dbReference type="STRING" id="1454001.AW08_03341"/>
<reference evidence="1" key="1">
    <citation type="submission" date="2014-02" db="EMBL/GenBank/DDBJ databases">
        <title>Expanding our view of genomic diversity in Candidatus Accumulibacter clades.</title>
        <authorList>
            <person name="Skennerton C.T."/>
            <person name="Barr J.J."/>
            <person name="Slater F.R."/>
            <person name="Bond P.L."/>
            <person name="Tyson G.W."/>
        </authorList>
    </citation>
    <scope>NUCLEOTIDE SEQUENCE [LARGE SCALE GENOMIC DNA]</scope>
</reference>
<evidence type="ECO:0000313" key="1">
    <source>
        <dbReference type="EMBL" id="EXI65293.1"/>
    </source>
</evidence>
<comment type="caution">
    <text evidence="1">The sequence shown here is derived from an EMBL/GenBank/DDBJ whole genome shotgun (WGS) entry which is preliminary data.</text>
</comment>
<dbReference type="PIRSF" id="PIRSF033563">
    <property type="entry name" value="UCP033563"/>
    <property type="match status" value="1"/>
</dbReference>
<gene>
    <name evidence="1" type="ORF">AW08_03341</name>
</gene>
<name>A0A011M6P1_9PROT</name>
<dbReference type="Proteomes" id="UP000020218">
    <property type="component" value="Unassembled WGS sequence"/>
</dbReference>
<evidence type="ECO:0008006" key="3">
    <source>
        <dbReference type="Google" id="ProtNLM"/>
    </source>
</evidence>
<keyword evidence="2" id="KW-1185">Reference proteome</keyword>
<accession>A0A011M6P1</accession>
<protein>
    <recommendedName>
        <fullName evidence="3">DUF1015 domain-containing protein</fullName>
    </recommendedName>
</protein>
<dbReference type="AlphaFoldDB" id="A0A011M6P1"/>
<dbReference type="InterPro" id="IPR008323">
    <property type="entry name" value="UCP033563"/>
</dbReference>
<proteinExistence type="predicted"/>